<keyword evidence="2" id="KW-1185">Reference proteome</keyword>
<evidence type="ECO:0008006" key="3">
    <source>
        <dbReference type="Google" id="ProtNLM"/>
    </source>
</evidence>
<gene>
    <name evidence="1" type="ORF">Cch01nite_15490</name>
</gene>
<dbReference type="InterPro" id="IPR006540">
    <property type="entry name" value="Lactococcin_972"/>
</dbReference>
<sequence length="80" mass="8569">MVWGAAGAANATITSPGGGTWDSGASAKLVWSDYHHPSKTHRSSVVGEIYYTSDWTAPGLWSYAATYAKLSGNKAYWDVK</sequence>
<accession>A0A919TYP7</accession>
<protein>
    <recommendedName>
        <fullName evidence="3">Lactococcin 972 family bacteriocin</fullName>
    </recommendedName>
</protein>
<dbReference type="RefSeq" id="WP_203750786.1">
    <property type="nucleotide sequence ID" value="NZ_BONK01000004.1"/>
</dbReference>
<organism evidence="1 2">
    <name type="scientific">Cellulomonas chitinilytica</name>
    <dbReference type="NCBI Taxonomy" id="398759"/>
    <lineage>
        <taxon>Bacteria</taxon>
        <taxon>Bacillati</taxon>
        <taxon>Actinomycetota</taxon>
        <taxon>Actinomycetes</taxon>
        <taxon>Micrococcales</taxon>
        <taxon>Cellulomonadaceae</taxon>
        <taxon>Cellulomonas</taxon>
    </lineage>
</organism>
<dbReference type="AlphaFoldDB" id="A0A919TYP7"/>
<comment type="caution">
    <text evidence="1">The sequence shown here is derived from an EMBL/GenBank/DDBJ whole genome shotgun (WGS) entry which is preliminary data.</text>
</comment>
<name>A0A919TYP7_9CELL</name>
<evidence type="ECO:0000313" key="1">
    <source>
        <dbReference type="EMBL" id="GIG20825.1"/>
    </source>
</evidence>
<proteinExistence type="predicted"/>
<dbReference type="Proteomes" id="UP000632740">
    <property type="component" value="Unassembled WGS sequence"/>
</dbReference>
<reference evidence="1" key="1">
    <citation type="submission" date="2021-01" db="EMBL/GenBank/DDBJ databases">
        <title>Whole genome shotgun sequence of Cellulomonas chitinilytica NBRC 110799.</title>
        <authorList>
            <person name="Komaki H."/>
            <person name="Tamura T."/>
        </authorList>
    </citation>
    <scope>NUCLEOTIDE SEQUENCE</scope>
    <source>
        <strain evidence="1">NBRC 110799</strain>
    </source>
</reference>
<evidence type="ECO:0000313" key="2">
    <source>
        <dbReference type="Proteomes" id="UP000632740"/>
    </source>
</evidence>
<dbReference type="EMBL" id="BONK01000004">
    <property type="protein sequence ID" value="GIG20825.1"/>
    <property type="molecule type" value="Genomic_DNA"/>
</dbReference>
<dbReference type="Gene3D" id="2.60.40.2850">
    <property type="match status" value="1"/>
</dbReference>
<dbReference type="Pfam" id="PF09683">
    <property type="entry name" value="Lactococcin_972"/>
    <property type="match status" value="1"/>
</dbReference>